<reference evidence="2" key="1">
    <citation type="journal article" date="2014" name="Int. J. Syst. Evol. Microbiol.">
        <title>Complete genome sequence of Corynebacterium casei LMG S-19264T (=DSM 44701T), isolated from a smear-ripened cheese.</title>
        <authorList>
            <consortium name="US DOE Joint Genome Institute (JGI-PGF)"/>
            <person name="Walter F."/>
            <person name="Albersmeier A."/>
            <person name="Kalinowski J."/>
            <person name="Ruckert C."/>
        </authorList>
    </citation>
    <scope>NUCLEOTIDE SEQUENCE</scope>
    <source>
        <strain evidence="2">JCM 3093</strain>
    </source>
</reference>
<dbReference type="Pfam" id="PF12680">
    <property type="entry name" value="SnoaL_2"/>
    <property type="match status" value="1"/>
</dbReference>
<evidence type="ECO:0000313" key="2">
    <source>
        <dbReference type="EMBL" id="GGK70122.1"/>
    </source>
</evidence>
<comment type="caution">
    <text evidence="2">The sequence shown here is derived from an EMBL/GenBank/DDBJ whole genome shotgun (WGS) entry which is preliminary data.</text>
</comment>
<accession>A0AA37BH08</accession>
<dbReference type="AlphaFoldDB" id="A0AA37BH08"/>
<feature type="domain" description="SnoaL-like" evidence="1">
    <location>
        <begin position="29"/>
        <end position="128"/>
    </location>
</feature>
<evidence type="ECO:0000313" key="3">
    <source>
        <dbReference type="Proteomes" id="UP000627984"/>
    </source>
</evidence>
<dbReference type="Gene3D" id="3.10.450.50">
    <property type="match status" value="1"/>
</dbReference>
<reference evidence="2" key="2">
    <citation type="submission" date="2022-09" db="EMBL/GenBank/DDBJ databases">
        <authorList>
            <person name="Sun Q."/>
            <person name="Ohkuma M."/>
        </authorList>
    </citation>
    <scope>NUCLEOTIDE SEQUENCE</scope>
    <source>
        <strain evidence="2">JCM 3093</strain>
    </source>
</reference>
<dbReference type="SUPFAM" id="SSF54427">
    <property type="entry name" value="NTF2-like"/>
    <property type="match status" value="1"/>
</dbReference>
<dbReference type="InterPro" id="IPR037401">
    <property type="entry name" value="SnoaL-like"/>
</dbReference>
<protein>
    <recommendedName>
        <fullName evidence="1">SnoaL-like domain-containing protein</fullName>
    </recommendedName>
</protein>
<evidence type="ECO:0000259" key="1">
    <source>
        <dbReference type="Pfam" id="PF12680"/>
    </source>
</evidence>
<sequence>MFVATGTDHQPQRIAVHVHEAALRWTQVWTTGWARQDAEAIVELQAEDGVHWSTPFDSPHRGRAGLRKYLQDAFASEVEPTRARFAAPLVQGEQAAAEYWALCRYDSGPLTISGCTMLRFDTRGLVVESWDYSYVIPGHVPFPFDW</sequence>
<name>A0AA37BH08_9ACTN</name>
<gene>
    <name evidence="2" type="ORF">GCM10010126_31900</name>
</gene>
<organism evidence="2 3">
    <name type="scientific">Planomonospora parontospora</name>
    <dbReference type="NCBI Taxonomy" id="58119"/>
    <lineage>
        <taxon>Bacteria</taxon>
        <taxon>Bacillati</taxon>
        <taxon>Actinomycetota</taxon>
        <taxon>Actinomycetes</taxon>
        <taxon>Streptosporangiales</taxon>
        <taxon>Streptosporangiaceae</taxon>
        <taxon>Planomonospora</taxon>
    </lineage>
</organism>
<proteinExistence type="predicted"/>
<dbReference type="EMBL" id="BMQD01000009">
    <property type="protein sequence ID" value="GGK70122.1"/>
    <property type="molecule type" value="Genomic_DNA"/>
</dbReference>
<dbReference type="Proteomes" id="UP000627984">
    <property type="component" value="Unassembled WGS sequence"/>
</dbReference>
<dbReference type="InterPro" id="IPR032710">
    <property type="entry name" value="NTF2-like_dom_sf"/>
</dbReference>